<comment type="caution">
    <text evidence="1">The sequence shown here is derived from an EMBL/GenBank/DDBJ whole genome shotgun (WGS) entry which is preliminary data.</text>
</comment>
<gene>
    <name evidence="1" type="ORF">Hsar01_03423</name>
</gene>
<name>A0ABP9URX0_9BACT</name>
<keyword evidence="2" id="KW-1185">Reference proteome</keyword>
<dbReference type="RefSeq" id="WP_353568278.1">
    <property type="nucleotide sequence ID" value="NZ_BAABRI010000021.1"/>
</dbReference>
<evidence type="ECO:0000313" key="1">
    <source>
        <dbReference type="EMBL" id="GAA5484182.1"/>
    </source>
</evidence>
<accession>A0ABP9URX0</accession>
<sequence length="65" mass="6757">MSNRRQSTFEVAQMGKVWIASISLFGISAIGATEADAIQGVLEALKTHTVGASSPASLEACESCQ</sequence>
<protein>
    <submittedName>
        <fullName evidence="1">Uncharacterized protein</fullName>
    </submittedName>
</protein>
<organism evidence="1 2">
    <name type="scientific">Haloferula sargassicola</name>
    <dbReference type="NCBI Taxonomy" id="490096"/>
    <lineage>
        <taxon>Bacteria</taxon>
        <taxon>Pseudomonadati</taxon>
        <taxon>Verrucomicrobiota</taxon>
        <taxon>Verrucomicrobiia</taxon>
        <taxon>Verrucomicrobiales</taxon>
        <taxon>Verrucomicrobiaceae</taxon>
        <taxon>Haloferula</taxon>
    </lineage>
</organism>
<proteinExistence type="predicted"/>
<dbReference type="Proteomes" id="UP001476282">
    <property type="component" value="Unassembled WGS sequence"/>
</dbReference>
<reference evidence="1 2" key="1">
    <citation type="submission" date="2024-02" db="EMBL/GenBank/DDBJ databases">
        <title>Haloferula sargassicola NBRC 104335.</title>
        <authorList>
            <person name="Ichikawa N."/>
            <person name="Katano-Makiyama Y."/>
            <person name="Hidaka K."/>
        </authorList>
    </citation>
    <scope>NUCLEOTIDE SEQUENCE [LARGE SCALE GENOMIC DNA]</scope>
    <source>
        <strain evidence="1 2">NBRC 104335</strain>
    </source>
</reference>
<evidence type="ECO:0000313" key="2">
    <source>
        <dbReference type="Proteomes" id="UP001476282"/>
    </source>
</evidence>
<dbReference type="EMBL" id="BAABRI010000021">
    <property type="protein sequence ID" value="GAA5484182.1"/>
    <property type="molecule type" value="Genomic_DNA"/>
</dbReference>